<dbReference type="EMBL" id="ATNM01000072">
    <property type="protein sequence ID" value="EPR69183.1"/>
    <property type="molecule type" value="Genomic_DNA"/>
</dbReference>
<reference evidence="1 2" key="1">
    <citation type="journal article" date="2013" name="Genome Announc.">
        <title>Draft Genome Sequence of Cyclobacterium qasimii Strain M12-11BT, Isolated from Arctic Marine Sediment.</title>
        <authorList>
            <person name="Shivaji S."/>
            <person name="Ara S."/>
            <person name="Singh A."/>
            <person name="Kumar Pinnaka A."/>
        </authorList>
    </citation>
    <scope>NUCLEOTIDE SEQUENCE [LARGE SCALE GENOMIC DNA]</scope>
    <source>
        <strain evidence="1 2">M12-11B</strain>
    </source>
</reference>
<evidence type="ECO:0000313" key="1">
    <source>
        <dbReference type="EMBL" id="EPR69183.1"/>
    </source>
</evidence>
<sequence>MIPERVKIAFCSKSPIRISYKRFLIVNLKNEALKKRDVFSAYFRPNGPRLALRNT</sequence>
<name>S7WZ58_9BACT</name>
<protein>
    <submittedName>
        <fullName evidence="1">Uncharacterized protein</fullName>
    </submittedName>
</protein>
<dbReference type="AlphaFoldDB" id="S7WZ58"/>
<gene>
    <name evidence="1" type="ORF">ADICYQ_1831</name>
</gene>
<comment type="caution">
    <text evidence="1">The sequence shown here is derived from an EMBL/GenBank/DDBJ whole genome shotgun (WGS) entry which is preliminary data.</text>
</comment>
<proteinExistence type="predicted"/>
<dbReference type="Proteomes" id="UP000014974">
    <property type="component" value="Unassembled WGS sequence"/>
</dbReference>
<accession>S7WZ58</accession>
<evidence type="ECO:0000313" key="2">
    <source>
        <dbReference type="Proteomes" id="UP000014974"/>
    </source>
</evidence>
<organism evidence="1 2">
    <name type="scientific">Cyclobacterium qasimii M12-11B</name>
    <dbReference type="NCBI Taxonomy" id="641524"/>
    <lineage>
        <taxon>Bacteria</taxon>
        <taxon>Pseudomonadati</taxon>
        <taxon>Bacteroidota</taxon>
        <taxon>Cytophagia</taxon>
        <taxon>Cytophagales</taxon>
        <taxon>Cyclobacteriaceae</taxon>
        <taxon>Cyclobacterium</taxon>
    </lineage>
</organism>